<dbReference type="EMBL" id="OD566583">
    <property type="protein sequence ID" value="CAD7444309.1"/>
    <property type="molecule type" value="Genomic_DNA"/>
</dbReference>
<sequence length="89" mass="9672">MLYHYESPHDNKGGCLSHSTVRRYYQPALFVMWEDFCLSCVLLSSFCVASLSACPLVSSGSSSSGALLELLASSHIIKSYAEVPHLSGK</sequence>
<evidence type="ECO:0000313" key="1">
    <source>
        <dbReference type="EMBL" id="CAD7444309.1"/>
    </source>
</evidence>
<reference evidence="1" key="1">
    <citation type="submission" date="2020-11" db="EMBL/GenBank/DDBJ databases">
        <authorList>
            <person name="Tran Van P."/>
        </authorList>
    </citation>
    <scope>NUCLEOTIDE SEQUENCE</scope>
</reference>
<name>A0A7R9I1V1_9NEOP</name>
<dbReference type="AlphaFoldDB" id="A0A7R9I1V1"/>
<proteinExistence type="predicted"/>
<accession>A0A7R9I1V1</accession>
<protein>
    <submittedName>
        <fullName evidence="1">Uncharacterized protein</fullName>
    </submittedName>
</protein>
<organism evidence="1">
    <name type="scientific">Timema bartmani</name>
    <dbReference type="NCBI Taxonomy" id="61472"/>
    <lineage>
        <taxon>Eukaryota</taxon>
        <taxon>Metazoa</taxon>
        <taxon>Ecdysozoa</taxon>
        <taxon>Arthropoda</taxon>
        <taxon>Hexapoda</taxon>
        <taxon>Insecta</taxon>
        <taxon>Pterygota</taxon>
        <taxon>Neoptera</taxon>
        <taxon>Polyneoptera</taxon>
        <taxon>Phasmatodea</taxon>
        <taxon>Timematodea</taxon>
        <taxon>Timematoidea</taxon>
        <taxon>Timematidae</taxon>
        <taxon>Timema</taxon>
    </lineage>
</organism>
<gene>
    <name evidence="1" type="ORF">TBIB3V08_LOCUS6689</name>
</gene>